<feature type="region of interest" description="Disordered" evidence="1">
    <location>
        <begin position="30"/>
        <end position="64"/>
    </location>
</feature>
<feature type="compositionally biased region" description="Low complexity" evidence="1">
    <location>
        <begin position="44"/>
        <end position="61"/>
    </location>
</feature>
<evidence type="ECO:0000313" key="3">
    <source>
        <dbReference type="Proteomes" id="UP001374584"/>
    </source>
</evidence>
<reference evidence="2 3" key="1">
    <citation type="submission" date="2024-01" db="EMBL/GenBank/DDBJ databases">
        <title>The genomes of 5 underutilized Papilionoideae crops provide insights into root nodulation and disease resistanc.</title>
        <authorList>
            <person name="Jiang F."/>
        </authorList>
    </citation>
    <scope>NUCLEOTIDE SEQUENCE [LARGE SCALE GENOMIC DNA]</scope>
    <source>
        <strain evidence="2">JINMINGXINNONG_FW02</strain>
        <tissue evidence="2">Leaves</tissue>
    </source>
</reference>
<protein>
    <submittedName>
        <fullName evidence="2">Uncharacterized protein</fullName>
    </submittedName>
</protein>
<gene>
    <name evidence="2" type="ORF">VNO80_10279</name>
</gene>
<keyword evidence="3" id="KW-1185">Reference proteome</keyword>
<dbReference type="EMBL" id="JAYMYR010000004">
    <property type="protein sequence ID" value="KAK7368255.1"/>
    <property type="molecule type" value="Genomic_DNA"/>
</dbReference>
<dbReference type="AlphaFoldDB" id="A0AAN9RAB7"/>
<sequence>MHRLPSWCREPTARCVTGDVNLTLEINLLRRRPQPQSRGHHEAATTPPTHALLLPPLNTATSSDNMLDTQKRNYLAALVRQKKTVVEGPPAEDRKRKAIVEVAISGDEETYSGRFRGTYAQNVEAPNAQW</sequence>
<evidence type="ECO:0000313" key="2">
    <source>
        <dbReference type="EMBL" id="KAK7368255.1"/>
    </source>
</evidence>
<proteinExistence type="predicted"/>
<accession>A0AAN9RAB7</accession>
<evidence type="ECO:0000256" key="1">
    <source>
        <dbReference type="SAM" id="MobiDB-lite"/>
    </source>
</evidence>
<dbReference type="Proteomes" id="UP001374584">
    <property type="component" value="Unassembled WGS sequence"/>
</dbReference>
<organism evidence="2 3">
    <name type="scientific">Phaseolus coccineus</name>
    <name type="common">Scarlet runner bean</name>
    <name type="synonym">Phaseolus multiflorus</name>
    <dbReference type="NCBI Taxonomy" id="3886"/>
    <lineage>
        <taxon>Eukaryota</taxon>
        <taxon>Viridiplantae</taxon>
        <taxon>Streptophyta</taxon>
        <taxon>Embryophyta</taxon>
        <taxon>Tracheophyta</taxon>
        <taxon>Spermatophyta</taxon>
        <taxon>Magnoliopsida</taxon>
        <taxon>eudicotyledons</taxon>
        <taxon>Gunneridae</taxon>
        <taxon>Pentapetalae</taxon>
        <taxon>rosids</taxon>
        <taxon>fabids</taxon>
        <taxon>Fabales</taxon>
        <taxon>Fabaceae</taxon>
        <taxon>Papilionoideae</taxon>
        <taxon>50 kb inversion clade</taxon>
        <taxon>NPAAA clade</taxon>
        <taxon>indigoferoid/millettioid clade</taxon>
        <taxon>Phaseoleae</taxon>
        <taxon>Phaseolus</taxon>
    </lineage>
</organism>
<name>A0AAN9RAB7_PHACN</name>
<comment type="caution">
    <text evidence="2">The sequence shown here is derived from an EMBL/GenBank/DDBJ whole genome shotgun (WGS) entry which is preliminary data.</text>
</comment>